<dbReference type="AlphaFoldDB" id="A0A2R6NKK4"/>
<reference evidence="3 4" key="1">
    <citation type="submission" date="2018-02" db="EMBL/GenBank/DDBJ databases">
        <title>Genome sequence of the basidiomycete white-rot fungus Phlebia centrifuga.</title>
        <authorList>
            <person name="Granchi Z."/>
            <person name="Peng M."/>
            <person name="de Vries R.P."/>
            <person name="Hilden K."/>
            <person name="Makela M.R."/>
            <person name="Grigoriev I."/>
            <person name="Riley R."/>
        </authorList>
    </citation>
    <scope>NUCLEOTIDE SEQUENCE [LARGE SCALE GENOMIC DNA]</scope>
    <source>
        <strain evidence="3 4">FBCC195</strain>
    </source>
</reference>
<proteinExistence type="predicted"/>
<sequence>MHSAPVSQSRTPFLTPQVSTTNVVQPSCGMRLLMPTVRPPRPTTSSVTSPVSRLSSTRSSPAKLSRSRAGSLAASLQPSPDLNAAPTVTIDWIGGGCQFEIVEEQIELEGYQIYAVEKW</sequence>
<accession>A0A2R6NKK4</accession>
<keyword evidence="4" id="KW-1185">Reference proteome</keyword>
<evidence type="ECO:0000256" key="1">
    <source>
        <dbReference type="SAM" id="MobiDB-lite"/>
    </source>
</evidence>
<dbReference type="Proteomes" id="UP000186601">
    <property type="component" value="Unassembled WGS sequence"/>
</dbReference>
<feature type="compositionally biased region" description="Low complexity" evidence="1">
    <location>
        <begin position="43"/>
        <end position="76"/>
    </location>
</feature>
<dbReference type="OrthoDB" id="10614159at2759"/>
<feature type="domain" description="STB6-like N-terminal" evidence="2">
    <location>
        <begin position="88"/>
        <end position="119"/>
    </location>
</feature>
<protein>
    <recommendedName>
        <fullName evidence="2">STB6-like N-terminal domain-containing protein</fullName>
    </recommendedName>
</protein>
<dbReference type="STRING" id="98765.A0A2R6NKK4"/>
<evidence type="ECO:0000313" key="4">
    <source>
        <dbReference type="Proteomes" id="UP000186601"/>
    </source>
</evidence>
<name>A0A2R6NKK4_9APHY</name>
<dbReference type="InterPro" id="IPR059025">
    <property type="entry name" value="STB6_N"/>
</dbReference>
<evidence type="ECO:0000259" key="2">
    <source>
        <dbReference type="Pfam" id="PF25995"/>
    </source>
</evidence>
<dbReference type="Pfam" id="PF25995">
    <property type="entry name" value="STB6_N"/>
    <property type="match status" value="1"/>
</dbReference>
<feature type="region of interest" description="Disordered" evidence="1">
    <location>
        <begin position="1"/>
        <end position="21"/>
    </location>
</feature>
<gene>
    <name evidence="3" type="ORF">PHLCEN_2v11217</name>
</gene>
<feature type="region of interest" description="Disordered" evidence="1">
    <location>
        <begin position="33"/>
        <end position="80"/>
    </location>
</feature>
<comment type="caution">
    <text evidence="3">The sequence shown here is derived from an EMBL/GenBank/DDBJ whole genome shotgun (WGS) entry which is preliminary data.</text>
</comment>
<evidence type="ECO:0000313" key="3">
    <source>
        <dbReference type="EMBL" id="PSR72914.1"/>
    </source>
</evidence>
<dbReference type="EMBL" id="MLYV02001125">
    <property type="protein sequence ID" value="PSR72914.1"/>
    <property type="molecule type" value="Genomic_DNA"/>
</dbReference>
<organism evidence="3 4">
    <name type="scientific">Hermanssonia centrifuga</name>
    <dbReference type="NCBI Taxonomy" id="98765"/>
    <lineage>
        <taxon>Eukaryota</taxon>
        <taxon>Fungi</taxon>
        <taxon>Dikarya</taxon>
        <taxon>Basidiomycota</taxon>
        <taxon>Agaricomycotina</taxon>
        <taxon>Agaricomycetes</taxon>
        <taxon>Polyporales</taxon>
        <taxon>Meruliaceae</taxon>
        <taxon>Hermanssonia</taxon>
    </lineage>
</organism>